<organism evidence="2 3">
    <name type="scientific">Candidatus Sulfotelmatobacter kueseliae</name>
    <dbReference type="NCBI Taxonomy" id="2042962"/>
    <lineage>
        <taxon>Bacteria</taxon>
        <taxon>Pseudomonadati</taxon>
        <taxon>Acidobacteriota</taxon>
        <taxon>Terriglobia</taxon>
        <taxon>Terriglobales</taxon>
        <taxon>Candidatus Korobacteraceae</taxon>
        <taxon>Candidatus Sulfotelmatobacter</taxon>
    </lineage>
</organism>
<dbReference type="PANTHER" id="PTHR11280:SF6">
    <property type="entry name" value="GLUCOSAMINE-6-PHOSPHATE ISOMERASE NAGB"/>
    <property type="match status" value="1"/>
</dbReference>
<dbReference type="GO" id="GO:0016853">
    <property type="term" value="F:isomerase activity"/>
    <property type="evidence" value="ECO:0007669"/>
    <property type="project" value="UniProtKB-KW"/>
</dbReference>
<reference evidence="3" key="1">
    <citation type="submission" date="2018-02" db="EMBL/GenBank/DDBJ databases">
        <authorList>
            <person name="Hausmann B."/>
        </authorList>
    </citation>
    <scope>NUCLEOTIDE SEQUENCE [LARGE SCALE GENOMIC DNA]</scope>
    <source>
        <strain evidence="3">Peat soil MAG SbA1</strain>
    </source>
</reference>
<dbReference type="EMBL" id="OMOD01000174">
    <property type="protein sequence ID" value="SPF47751.1"/>
    <property type="molecule type" value="Genomic_DNA"/>
</dbReference>
<dbReference type="Gene3D" id="3.40.50.1360">
    <property type="match status" value="1"/>
</dbReference>
<dbReference type="InterPro" id="IPR037171">
    <property type="entry name" value="NagB/RpiA_transferase-like"/>
</dbReference>
<dbReference type="InterPro" id="IPR006148">
    <property type="entry name" value="Glc/Gal-6P_isomerase"/>
</dbReference>
<sequence>MNVRVFSDKYQLAAAAAQQATTALGRAIREHGRARIIAATGASQFEFLEELTKTPDVDWKRVEMFHLDEYVGLPATHPASFRKYLLDRLINRVGIARYHLMNGEVDPRQAIAEVTAEIRQAPIDVAFVGIGENGHLAFNDPPADFESEAAYIVVDLDEPCRRQQLGEGWFKSLADVPCRAISMTVRQILKSREIVCVVPDARKAQAVAKCLQGEISPMAPASILRTHPNTIIYLDRDSSALLPPEVIAALQA</sequence>
<dbReference type="InterPro" id="IPR004547">
    <property type="entry name" value="Glucosamine6P_isomerase"/>
</dbReference>
<dbReference type="GO" id="GO:0005737">
    <property type="term" value="C:cytoplasm"/>
    <property type="evidence" value="ECO:0007669"/>
    <property type="project" value="TreeGrafter"/>
</dbReference>
<dbReference type="CDD" id="cd01399">
    <property type="entry name" value="GlcN6P_deaminase"/>
    <property type="match status" value="1"/>
</dbReference>
<dbReference type="Pfam" id="PF01182">
    <property type="entry name" value="Glucosamine_iso"/>
    <property type="match status" value="1"/>
</dbReference>
<evidence type="ECO:0000313" key="2">
    <source>
        <dbReference type="EMBL" id="SPF47751.1"/>
    </source>
</evidence>
<name>A0A2U3L746_9BACT</name>
<gene>
    <name evidence="2" type="ORF">SBA1_770015</name>
</gene>
<dbReference type="PANTHER" id="PTHR11280">
    <property type="entry name" value="GLUCOSAMINE-6-PHOSPHATE ISOMERASE"/>
    <property type="match status" value="1"/>
</dbReference>
<dbReference type="GO" id="GO:0042802">
    <property type="term" value="F:identical protein binding"/>
    <property type="evidence" value="ECO:0007669"/>
    <property type="project" value="TreeGrafter"/>
</dbReference>
<dbReference type="GO" id="GO:0004342">
    <property type="term" value="F:glucosamine-6-phosphate deaminase activity"/>
    <property type="evidence" value="ECO:0007669"/>
    <property type="project" value="InterPro"/>
</dbReference>
<protein>
    <submittedName>
        <fullName evidence="2">Glucosamine/galactosamine-6-phosphate isomerase</fullName>
    </submittedName>
</protein>
<dbReference type="GO" id="GO:0006043">
    <property type="term" value="P:glucosamine catabolic process"/>
    <property type="evidence" value="ECO:0007669"/>
    <property type="project" value="TreeGrafter"/>
</dbReference>
<dbReference type="AlphaFoldDB" id="A0A2U3L746"/>
<dbReference type="GO" id="GO:0019262">
    <property type="term" value="P:N-acetylneuraminate catabolic process"/>
    <property type="evidence" value="ECO:0007669"/>
    <property type="project" value="TreeGrafter"/>
</dbReference>
<keyword evidence="2" id="KW-0413">Isomerase</keyword>
<dbReference type="SUPFAM" id="SSF100950">
    <property type="entry name" value="NagB/RpiA/CoA transferase-like"/>
    <property type="match status" value="1"/>
</dbReference>
<proteinExistence type="predicted"/>
<feature type="domain" description="Glucosamine/galactosamine-6-phosphate isomerase" evidence="1">
    <location>
        <begin position="8"/>
        <end position="229"/>
    </location>
</feature>
<dbReference type="GO" id="GO:0006046">
    <property type="term" value="P:N-acetylglucosamine catabolic process"/>
    <property type="evidence" value="ECO:0007669"/>
    <property type="project" value="TreeGrafter"/>
</dbReference>
<dbReference type="Proteomes" id="UP000238701">
    <property type="component" value="Unassembled WGS sequence"/>
</dbReference>
<evidence type="ECO:0000259" key="1">
    <source>
        <dbReference type="Pfam" id="PF01182"/>
    </source>
</evidence>
<dbReference type="OrthoDB" id="9791139at2"/>
<dbReference type="GO" id="GO:0005975">
    <property type="term" value="P:carbohydrate metabolic process"/>
    <property type="evidence" value="ECO:0007669"/>
    <property type="project" value="InterPro"/>
</dbReference>
<accession>A0A2U3L746</accession>
<evidence type="ECO:0000313" key="3">
    <source>
        <dbReference type="Proteomes" id="UP000238701"/>
    </source>
</evidence>